<dbReference type="Gene3D" id="3.30.70.100">
    <property type="match status" value="1"/>
</dbReference>
<reference evidence="2 4" key="1">
    <citation type="submission" date="2015-09" db="EMBL/GenBank/DDBJ databases">
        <authorList>
            <consortium name="Swine Surveillance"/>
        </authorList>
    </citation>
    <scope>NUCLEOTIDE SEQUENCE [LARGE SCALE GENOMIC DNA]</scope>
    <source>
        <strain evidence="2 4">CECT 8399</strain>
    </source>
</reference>
<protein>
    <submittedName>
        <fullName evidence="3">DUF1330 domain-containing protein</fullName>
    </submittedName>
</protein>
<evidence type="ECO:0000259" key="1">
    <source>
        <dbReference type="Pfam" id="PF07045"/>
    </source>
</evidence>
<dbReference type="InterPro" id="IPR011008">
    <property type="entry name" value="Dimeric_a/b-barrel"/>
</dbReference>
<proteinExistence type="predicted"/>
<sequence length="97" mass="10386">MPKAYWIAHVTVTDPDPYKLYAEGATEAFKTFGARVLARGGACEQMEGDGHPRNVVIEFDSMEAALSCYNSPQYQAAKAHREGAGLANIVIVEGAPG</sequence>
<gene>
    <name evidence="3" type="ORF">K3718_18870</name>
    <name evidence="2" type="ORF">PHA8399_02708</name>
</gene>
<dbReference type="SUPFAM" id="SSF54909">
    <property type="entry name" value="Dimeric alpha+beta barrel"/>
    <property type="match status" value="1"/>
</dbReference>
<accession>A0A0P1HB61</accession>
<dbReference type="PANTHER" id="PTHR41521:SF4">
    <property type="entry name" value="BLR0684 PROTEIN"/>
    <property type="match status" value="1"/>
</dbReference>
<organism evidence="2 4">
    <name type="scientific">Leisingera aquaemixtae</name>
    <dbReference type="NCBI Taxonomy" id="1396826"/>
    <lineage>
        <taxon>Bacteria</taxon>
        <taxon>Pseudomonadati</taxon>
        <taxon>Pseudomonadota</taxon>
        <taxon>Alphaproteobacteria</taxon>
        <taxon>Rhodobacterales</taxon>
        <taxon>Roseobacteraceae</taxon>
        <taxon>Leisingera</taxon>
    </lineage>
</organism>
<dbReference type="InterPro" id="IPR010753">
    <property type="entry name" value="DUF1330"/>
</dbReference>
<dbReference type="PANTHER" id="PTHR41521">
    <property type="match status" value="1"/>
</dbReference>
<dbReference type="Proteomes" id="UP000051326">
    <property type="component" value="Unassembled WGS sequence"/>
</dbReference>
<feature type="domain" description="DUF1330" evidence="1">
    <location>
        <begin position="3"/>
        <end position="94"/>
    </location>
</feature>
<evidence type="ECO:0000313" key="4">
    <source>
        <dbReference type="Proteomes" id="UP000051326"/>
    </source>
</evidence>
<dbReference type="EMBL" id="CYSR01000029">
    <property type="protein sequence ID" value="CUI00576.1"/>
    <property type="molecule type" value="Genomic_DNA"/>
</dbReference>
<dbReference type="AlphaFoldDB" id="A0A0P1HB61"/>
<dbReference type="Proteomes" id="UP001058514">
    <property type="component" value="Plasmid unnamed1"/>
</dbReference>
<evidence type="ECO:0000313" key="3">
    <source>
        <dbReference type="EMBL" id="UWQ43583.1"/>
    </source>
</evidence>
<dbReference type="RefSeq" id="WP_058286648.1">
    <property type="nucleotide sequence ID" value="NZ_CP081034.1"/>
</dbReference>
<dbReference type="Pfam" id="PF07045">
    <property type="entry name" value="DUF1330"/>
    <property type="match status" value="1"/>
</dbReference>
<dbReference type="EMBL" id="CP081052">
    <property type="protein sequence ID" value="UWQ43583.1"/>
    <property type="molecule type" value="Genomic_DNA"/>
</dbReference>
<dbReference type="STRING" id="1396826.PHA8399_02708"/>
<evidence type="ECO:0000313" key="2">
    <source>
        <dbReference type="EMBL" id="CUI00576.1"/>
    </source>
</evidence>
<keyword evidence="5" id="KW-1185">Reference proteome</keyword>
<geneLocation type="plasmid" evidence="3 5">
    <name>unnamed1</name>
</geneLocation>
<keyword evidence="3" id="KW-0614">Plasmid</keyword>
<name>A0A0P1HB61_9RHOB</name>
<evidence type="ECO:0000313" key="5">
    <source>
        <dbReference type="Proteomes" id="UP001058514"/>
    </source>
</evidence>
<reference evidence="3" key="2">
    <citation type="submission" date="2021-08" db="EMBL/GenBank/DDBJ databases">
        <authorList>
            <person name="Nwanade C."/>
            <person name="Wang M."/>
            <person name="Masoudi A."/>
            <person name="Yu Z."/>
            <person name="Liu J."/>
        </authorList>
    </citation>
    <scope>NUCLEOTIDE SEQUENCE</scope>
    <source>
        <strain evidence="3">S166</strain>
        <plasmid evidence="3">unnamed1</plasmid>
    </source>
</reference>